<evidence type="ECO:0000256" key="1">
    <source>
        <dbReference type="ARBA" id="ARBA00004651"/>
    </source>
</evidence>
<comment type="caution">
    <text evidence="8">The sequence shown here is derived from an EMBL/GenBank/DDBJ whole genome shotgun (WGS) entry which is preliminary data.</text>
</comment>
<accession>A0A8J8B8Q3</accession>
<keyword evidence="9" id="KW-1185">Reference proteome</keyword>
<evidence type="ECO:0000313" key="8">
    <source>
        <dbReference type="EMBL" id="MBS0123393.1"/>
    </source>
</evidence>
<keyword evidence="3" id="KW-1003">Cell membrane</keyword>
<gene>
    <name evidence="8" type="ORF">KB874_04550</name>
</gene>
<protein>
    <submittedName>
        <fullName evidence="8">Oligosaccharide flippase family protein</fullName>
    </submittedName>
</protein>
<comment type="similarity">
    <text evidence="2">Belongs to the polysaccharide synthase family.</text>
</comment>
<dbReference type="AlphaFoldDB" id="A0A8J8B8Q3"/>
<evidence type="ECO:0000256" key="4">
    <source>
        <dbReference type="ARBA" id="ARBA00022692"/>
    </source>
</evidence>
<name>A0A8J8B8Q3_9RHOB</name>
<feature type="transmembrane region" description="Helical" evidence="7">
    <location>
        <begin position="392"/>
        <end position="413"/>
    </location>
</feature>
<dbReference type="Proteomes" id="UP000681356">
    <property type="component" value="Unassembled WGS sequence"/>
</dbReference>
<proteinExistence type="inferred from homology"/>
<feature type="transmembrane region" description="Helical" evidence="7">
    <location>
        <begin position="302"/>
        <end position="323"/>
    </location>
</feature>
<reference evidence="8" key="1">
    <citation type="submission" date="2021-04" db="EMBL/GenBank/DDBJ databases">
        <authorList>
            <person name="Yoon J."/>
        </authorList>
    </citation>
    <scope>NUCLEOTIDE SEQUENCE</scope>
    <source>
        <strain evidence="8">KMU-90</strain>
    </source>
</reference>
<feature type="transmembrane region" description="Helical" evidence="7">
    <location>
        <begin position="254"/>
        <end position="273"/>
    </location>
</feature>
<evidence type="ECO:0000256" key="2">
    <source>
        <dbReference type="ARBA" id="ARBA00007430"/>
    </source>
</evidence>
<feature type="transmembrane region" description="Helical" evidence="7">
    <location>
        <begin position="181"/>
        <end position="201"/>
    </location>
</feature>
<feature type="transmembrane region" description="Helical" evidence="7">
    <location>
        <begin position="21"/>
        <end position="38"/>
    </location>
</feature>
<evidence type="ECO:0000256" key="5">
    <source>
        <dbReference type="ARBA" id="ARBA00022989"/>
    </source>
</evidence>
<feature type="transmembrane region" description="Helical" evidence="7">
    <location>
        <begin position="122"/>
        <end position="139"/>
    </location>
</feature>
<feature type="transmembrane region" description="Helical" evidence="7">
    <location>
        <begin position="50"/>
        <end position="77"/>
    </location>
</feature>
<feature type="transmembrane region" description="Helical" evidence="7">
    <location>
        <begin position="97"/>
        <end position="116"/>
    </location>
</feature>
<dbReference type="EMBL" id="JAGTUU010000002">
    <property type="protein sequence ID" value="MBS0123393.1"/>
    <property type="molecule type" value="Genomic_DNA"/>
</dbReference>
<evidence type="ECO:0000256" key="7">
    <source>
        <dbReference type="SAM" id="Phobius"/>
    </source>
</evidence>
<feature type="transmembrane region" description="Helical" evidence="7">
    <location>
        <begin position="329"/>
        <end position="354"/>
    </location>
</feature>
<keyword evidence="4 7" id="KW-0812">Transmembrane</keyword>
<dbReference type="Pfam" id="PF13440">
    <property type="entry name" value="Polysacc_synt_3"/>
    <property type="match status" value="1"/>
</dbReference>
<dbReference type="InterPro" id="IPR050833">
    <property type="entry name" value="Poly_Biosynth_Transport"/>
</dbReference>
<evidence type="ECO:0000256" key="3">
    <source>
        <dbReference type="ARBA" id="ARBA00022475"/>
    </source>
</evidence>
<feature type="transmembrane region" description="Helical" evidence="7">
    <location>
        <begin position="151"/>
        <end position="175"/>
    </location>
</feature>
<keyword evidence="5 7" id="KW-1133">Transmembrane helix</keyword>
<feature type="transmembrane region" description="Helical" evidence="7">
    <location>
        <begin position="222"/>
        <end position="239"/>
    </location>
</feature>
<dbReference type="GO" id="GO:0005886">
    <property type="term" value="C:plasma membrane"/>
    <property type="evidence" value="ECO:0007669"/>
    <property type="project" value="UniProtKB-SubCell"/>
</dbReference>
<keyword evidence="6 7" id="KW-0472">Membrane</keyword>
<evidence type="ECO:0000313" key="9">
    <source>
        <dbReference type="Proteomes" id="UP000681356"/>
    </source>
</evidence>
<dbReference type="PANTHER" id="PTHR30250:SF10">
    <property type="entry name" value="LIPOPOLYSACCHARIDE BIOSYNTHESIS PROTEIN WZXC"/>
    <property type="match status" value="1"/>
</dbReference>
<sequence length="455" mass="48772">MSALTDRLRGSSLSARALRSVLLTVGGFGFAQVIRLASNLVLTRLLFPEAFGLMALVMVFLVGLGQFSDVGVTPAILQSRRGDDPAFLNTAWTIQVMRGFGLWLVACGVAWPLAWFYDEPQLAQILPVAALTLLIAGFKPTRMDTANRHLLLGRVTVIDMAVQIVGVIAAIGLAWATGSVWALVISGIVGGIAEVAVNWRFLPGEANRLRWERAAARELMHFGKWVFLATIAGFFYSQADKIVLGKWLPLDVFGIYNIGFFLASFPLLLGSMVTRKILIPIYRETPPAASASSFAALRRMRFAVTAGLMALVTLFGCLGVWLVDLMYDPRYALAGGVVTVLACAQMPALIVLTYDPSALAAGESRRYFFLIAARAGLMIVCLVAGLHTAGLLGALIGQGMAFLLAYPLAVRLARRMGAWDPLHDALFAGLAGLAVALALSLNWPSVAALAMGNGF</sequence>
<organism evidence="8 9">
    <name type="scientific">Thetidibacter halocola</name>
    <dbReference type="NCBI Taxonomy" id="2827239"/>
    <lineage>
        <taxon>Bacteria</taxon>
        <taxon>Pseudomonadati</taxon>
        <taxon>Pseudomonadota</taxon>
        <taxon>Alphaproteobacteria</taxon>
        <taxon>Rhodobacterales</taxon>
        <taxon>Roseobacteraceae</taxon>
        <taxon>Thetidibacter</taxon>
    </lineage>
</organism>
<comment type="subcellular location">
    <subcellularLocation>
        <location evidence="1">Cell membrane</location>
        <topology evidence="1">Multi-pass membrane protein</topology>
    </subcellularLocation>
</comment>
<dbReference type="PANTHER" id="PTHR30250">
    <property type="entry name" value="PST FAMILY PREDICTED COLANIC ACID TRANSPORTER"/>
    <property type="match status" value="1"/>
</dbReference>
<feature type="transmembrane region" description="Helical" evidence="7">
    <location>
        <begin position="425"/>
        <end position="443"/>
    </location>
</feature>
<feature type="transmembrane region" description="Helical" evidence="7">
    <location>
        <begin position="366"/>
        <end position="386"/>
    </location>
</feature>
<dbReference type="RefSeq" id="WP_212535374.1">
    <property type="nucleotide sequence ID" value="NZ_JAGTUU010000002.1"/>
</dbReference>
<evidence type="ECO:0000256" key="6">
    <source>
        <dbReference type="ARBA" id="ARBA00023136"/>
    </source>
</evidence>